<keyword evidence="2" id="KW-0472">Membrane</keyword>
<comment type="caution">
    <text evidence="3">The sequence shown here is derived from an EMBL/GenBank/DDBJ whole genome shotgun (WGS) entry which is preliminary data.</text>
</comment>
<accession>A0A1F5SNS7</accession>
<keyword evidence="2" id="KW-1133">Transmembrane helix</keyword>
<dbReference type="EMBL" id="MFGC01000012">
    <property type="protein sequence ID" value="OGF28299.1"/>
    <property type="molecule type" value="Genomic_DNA"/>
</dbReference>
<organism evidence="3 4">
    <name type="scientific">Candidatus Falkowbacteria bacterium RIFOXYA2_FULL_47_9</name>
    <dbReference type="NCBI Taxonomy" id="1797995"/>
    <lineage>
        <taxon>Bacteria</taxon>
        <taxon>Candidatus Falkowiibacteriota</taxon>
    </lineage>
</organism>
<dbReference type="Proteomes" id="UP000178925">
    <property type="component" value="Unassembled WGS sequence"/>
</dbReference>
<evidence type="ECO:0000313" key="4">
    <source>
        <dbReference type="Proteomes" id="UP000178925"/>
    </source>
</evidence>
<evidence type="ECO:0000256" key="2">
    <source>
        <dbReference type="SAM" id="Phobius"/>
    </source>
</evidence>
<evidence type="ECO:0000256" key="1">
    <source>
        <dbReference type="SAM" id="MobiDB-lite"/>
    </source>
</evidence>
<dbReference type="AlphaFoldDB" id="A0A1F5SNS7"/>
<name>A0A1F5SNS7_9BACT</name>
<keyword evidence="2" id="KW-0812">Transmembrane</keyword>
<protein>
    <submittedName>
        <fullName evidence="3">Uncharacterized protein</fullName>
    </submittedName>
</protein>
<feature type="transmembrane region" description="Helical" evidence="2">
    <location>
        <begin position="5"/>
        <end position="25"/>
    </location>
</feature>
<sequence>MKKSIIISSFIIILTLIGGGVFWYLKQSNKPVNPPVAKNEPEQSYPKEMFPPQPNDNQKYQGETVKEADGWKKYTNKYFGVEFRFRDEGDKVGIFGDDLRLVLGDKENIQGNPDIYIDFFKLTSQYVNFIDYLKIGWNDYQEQAKLIAITPQTNKQGTSYYSVSAKVNGGMQSPGITYTDTVYYFGHHIEEQNLKQNDKKNYDYIKFSGGDDDLTKSVISSFKFLPN</sequence>
<dbReference type="STRING" id="1797995.A2242_04140"/>
<gene>
    <name evidence="3" type="ORF">A2242_04140</name>
</gene>
<reference evidence="3 4" key="1">
    <citation type="journal article" date="2016" name="Nat. Commun.">
        <title>Thousands of microbial genomes shed light on interconnected biogeochemical processes in an aquifer system.</title>
        <authorList>
            <person name="Anantharaman K."/>
            <person name="Brown C.T."/>
            <person name="Hug L.A."/>
            <person name="Sharon I."/>
            <person name="Castelle C.J."/>
            <person name="Probst A.J."/>
            <person name="Thomas B.C."/>
            <person name="Singh A."/>
            <person name="Wilkins M.J."/>
            <person name="Karaoz U."/>
            <person name="Brodie E.L."/>
            <person name="Williams K.H."/>
            <person name="Hubbard S.S."/>
            <person name="Banfield J.F."/>
        </authorList>
    </citation>
    <scope>NUCLEOTIDE SEQUENCE [LARGE SCALE GENOMIC DNA]</scope>
</reference>
<feature type="region of interest" description="Disordered" evidence="1">
    <location>
        <begin position="33"/>
        <end position="59"/>
    </location>
</feature>
<evidence type="ECO:0000313" key="3">
    <source>
        <dbReference type="EMBL" id="OGF28299.1"/>
    </source>
</evidence>
<proteinExistence type="predicted"/>